<reference evidence="1" key="1">
    <citation type="submission" date="2022-03" db="EMBL/GenBank/DDBJ databases">
        <authorList>
            <person name="Tunstrom K."/>
        </authorList>
    </citation>
    <scope>NUCLEOTIDE SEQUENCE</scope>
</reference>
<keyword evidence="2" id="KW-1185">Reference proteome</keyword>
<comment type="caution">
    <text evidence="1">The sequence shown here is derived from an EMBL/GenBank/DDBJ whole genome shotgun (WGS) entry which is preliminary data.</text>
</comment>
<accession>A0AAU9TP65</accession>
<organism evidence="1 2">
    <name type="scientific">Euphydryas editha</name>
    <name type="common">Edith's checkerspot</name>
    <dbReference type="NCBI Taxonomy" id="104508"/>
    <lineage>
        <taxon>Eukaryota</taxon>
        <taxon>Metazoa</taxon>
        <taxon>Ecdysozoa</taxon>
        <taxon>Arthropoda</taxon>
        <taxon>Hexapoda</taxon>
        <taxon>Insecta</taxon>
        <taxon>Pterygota</taxon>
        <taxon>Neoptera</taxon>
        <taxon>Endopterygota</taxon>
        <taxon>Lepidoptera</taxon>
        <taxon>Glossata</taxon>
        <taxon>Ditrysia</taxon>
        <taxon>Papilionoidea</taxon>
        <taxon>Nymphalidae</taxon>
        <taxon>Nymphalinae</taxon>
        <taxon>Euphydryas</taxon>
    </lineage>
</organism>
<dbReference type="AlphaFoldDB" id="A0AAU9TP65"/>
<evidence type="ECO:0000313" key="2">
    <source>
        <dbReference type="Proteomes" id="UP001153954"/>
    </source>
</evidence>
<evidence type="ECO:0000313" key="1">
    <source>
        <dbReference type="EMBL" id="CAH2087337.1"/>
    </source>
</evidence>
<dbReference type="Proteomes" id="UP001153954">
    <property type="component" value="Unassembled WGS sequence"/>
</dbReference>
<protein>
    <submittedName>
        <fullName evidence="1">Uncharacterized protein</fullName>
    </submittedName>
</protein>
<sequence>MDARDNYMEWASGKKKYRTPQKKVDIKGIKRYKSNRRKRMENENYGKKDLEKAGVDLYPKWGSNQW</sequence>
<dbReference type="EMBL" id="CAKOGL010000006">
    <property type="protein sequence ID" value="CAH2087337.1"/>
    <property type="molecule type" value="Genomic_DNA"/>
</dbReference>
<gene>
    <name evidence="1" type="ORF">EEDITHA_LOCUS3610</name>
</gene>
<name>A0AAU9TP65_EUPED</name>
<proteinExistence type="predicted"/>